<feature type="compositionally biased region" description="Basic residues" evidence="5">
    <location>
        <begin position="869"/>
        <end position="881"/>
    </location>
</feature>
<evidence type="ECO:0000256" key="2">
    <source>
        <dbReference type="ARBA" id="ARBA00022692"/>
    </source>
</evidence>
<reference evidence="8" key="2">
    <citation type="submission" date="2014-02" db="EMBL/GenBank/DDBJ databases">
        <title>Complete DNA sequence of /Kuraishia capsulata/ illustrates novel genomic features among budding yeasts (/Saccharomycotina/).</title>
        <authorList>
            <person name="Morales L."/>
            <person name="Noel B."/>
            <person name="Porcel B."/>
            <person name="Marcet-Houben M."/>
            <person name="Hullo M-F."/>
            <person name="Sacerdot C."/>
            <person name="Tekaia F."/>
            <person name="Leh-Louis V."/>
            <person name="Despons L."/>
            <person name="Khanna V."/>
            <person name="Aury J-M."/>
            <person name="Barbe V."/>
            <person name="Couloux A."/>
            <person name="Labadie K."/>
            <person name="Pelletier E."/>
            <person name="Souciet J-L."/>
            <person name="Boekhout T."/>
            <person name="Gabaldon T."/>
            <person name="Wincker P."/>
            <person name="Dujon B."/>
        </authorList>
    </citation>
    <scope>NUCLEOTIDE SEQUENCE</scope>
    <source>
        <strain evidence="8">CBS 1993</strain>
    </source>
</reference>
<organism evidence="8 9">
    <name type="scientific">Kuraishia capsulata CBS 1993</name>
    <dbReference type="NCBI Taxonomy" id="1382522"/>
    <lineage>
        <taxon>Eukaryota</taxon>
        <taxon>Fungi</taxon>
        <taxon>Dikarya</taxon>
        <taxon>Ascomycota</taxon>
        <taxon>Saccharomycotina</taxon>
        <taxon>Pichiomycetes</taxon>
        <taxon>Pichiales</taxon>
        <taxon>Pichiaceae</taxon>
        <taxon>Kuraishia</taxon>
    </lineage>
</organism>
<keyword evidence="3 6" id="KW-1133">Transmembrane helix</keyword>
<dbReference type="GO" id="GO:0009100">
    <property type="term" value="P:glycoprotein metabolic process"/>
    <property type="evidence" value="ECO:0007669"/>
    <property type="project" value="UniProtKB-ARBA"/>
</dbReference>
<feature type="region of interest" description="Disordered" evidence="5">
    <location>
        <begin position="862"/>
        <end position="887"/>
    </location>
</feature>
<evidence type="ECO:0000256" key="4">
    <source>
        <dbReference type="ARBA" id="ARBA00023136"/>
    </source>
</evidence>
<feature type="domain" description="LicD/FKTN/FKRP nucleotidyltransferase" evidence="7">
    <location>
        <begin position="558"/>
        <end position="662"/>
    </location>
</feature>
<dbReference type="Proteomes" id="UP000019384">
    <property type="component" value="Unassembled WGS sequence"/>
</dbReference>
<dbReference type="AlphaFoldDB" id="W6MXK6"/>
<dbReference type="InterPro" id="IPR009644">
    <property type="entry name" value="FKTN/MNN4/W02B3.4-1"/>
</dbReference>
<dbReference type="HOGENOM" id="CLU_008074_2_0_1"/>
<dbReference type="InterPro" id="IPR007074">
    <property type="entry name" value="LicD/FKTN/FKRP_NTP_transf"/>
</dbReference>
<feature type="region of interest" description="Disordered" evidence="5">
    <location>
        <begin position="133"/>
        <end position="170"/>
    </location>
</feature>
<keyword evidence="4 6" id="KW-0472">Membrane</keyword>
<comment type="subcellular location">
    <subcellularLocation>
        <location evidence="1">Membrane</location>
        <topology evidence="1">Single-pass membrane protein</topology>
    </subcellularLocation>
</comment>
<dbReference type="RefSeq" id="XP_022461044.1">
    <property type="nucleotide sequence ID" value="XM_022606187.1"/>
</dbReference>
<gene>
    <name evidence="8" type="ORF">KUCA_T00005042001</name>
</gene>
<evidence type="ECO:0000256" key="1">
    <source>
        <dbReference type="ARBA" id="ARBA00004167"/>
    </source>
</evidence>
<dbReference type="EMBL" id="HG793130">
    <property type="protein sequence ID" value="CDK29055.1"/>
    <property type="molecule type" value="Genomic_DNA"/>
</dbReference>
<evidence type="ECO:0000313" key="8">
    <source>
        <dbReference type="EMBL" id="CDK29055.1"/>
    </source>
</evidence>
<feature type="compositionally biased region" description="Basic and acidic residues" evidence="5">
    <location>
        <begin position="159"/>
        <end position="170"/>
    </location>
</feature>
<evidence type="ECO:0000313" key="9">
    <source>
        <dbReference type="Proteomes" id="UP000019384"/>
    </source>
</evidence>
<dbReference type="PANTHER" id="PTHR15407:SF28">
    <property type="entry name" value="RIBITOL-5-PHOSPHATE TRANSFERASE FKTN"/>
    <property type="match status" value="1"/>
</dbReference>
<keyword evidence="2 6" id="KW-0812">Transmembrane</keyword>
<evidence type="ECO:0000256" key="6">
    <source>
        <dbReference type="SAM" id="Phobius"/>
    </source>
</evidence>
<name>W6MXK6_9ASCO</name>
<dbReference type="Pfam" id="PF04991">
    <property type="entry name" value="LicD"/>
    <property type="match status" value="1"/>
</dbReference>
<dbReference type="OrthoDB" id="444255at2759"/>
<dbReference type="STRING" id="1382522.W6MXK6"/>
<dbReference type="PANTHER" id="PTHR15407">
    <property type="entry name" value="FUKUTIN-RELATED"/>
    <property type="match status" value="1"/>
</dbReference>
<keyword evidence="9" id="KW-1185">Reference proteome</keyword>
<dbReference type="GeneID" id="34522432"/>
<evidence type="ECO:0000259" key="7">
    <source>
        <dbReference type="Pfam" id="PF04991"/>
    </source>
</evidence>
<accession>W6MXK6</accession>
<protein>
    <recommendedName>
        <fullName evidence="7">LicD/FKTN/FKRP nucleotidyltransferase domain-containing protein</fullName>
    </recommendedName>
</protein>
<evidence type="ECO:0000256" key="5">
    <source>
        <dbReference type="SAM" id="MobiDB-lite"/>
    </source>
</evidence>
<proteinExistence type="predicted"/>
<reference evidence="8" key="1">
    <citation type="submission" date="2013-12" db="EMBL/GenBank/DDBJ databases">
        <authorList>
            <person name="Genoscope - CEA"/>
        </authorList>
    </citation>
    <scope>NUCLEOTIDE SEQUENCE</scope>
    <source>
        <strain evidence="8">CBS 1993</strain>
    </source>
</reference>
<evidence type="ECO:0000256" key="3">
    <source>
        <dbReference type="ARBA" id="ARBA00022989"/>
    </source>
</evidence>
<sequence length="887" mass="102446">MKLLSGGIAQWMASIGAKHTRLILYASVICNVSFVIFLMFQYSGTEIEDVVLGAQKHIAKPLISLITGENASVKYGEAGQITLIKTSLEKELVKKLQTVDFTKGQNWLLDTDVKQTEVKVKFGDYVEFRDKKNGKGKPAIPKGKTPPKLDHLGMGGDSKQSEDTKPAEDKKLEVAVDGKPALLKRAATRVDEVSSPKPLKFDIRVTLALYLHYIRTEFEKKNPTNVPKSEKVAISVPFTWSDWVDLTYLNRYIALPEAQKPTCEWLNSQAWNGRVSRTDYCVDSKDIPLTSLKRIGVSTLEELPGLTVIDGMDEPFTEEARLIMGKSHLLTFSPRPFNVIFLAPNGSYEVNVNAQRRREALTSFLIKYASDNKIKVTEDTEITLDPAKEFQKLLDSVYPRPPRLNTDGVDFDHMLQNNGYEFSLDPKTFHVSQKDFDNEVEVYQGRMSDIRKLSSQGYVENSKFKELSLSVHEYSYYEALLHSKKFNAQTMPRYFHLARLTHKTKENPDDTGWHYEWRFFDGRLKYAKEGFTLEEMREREKIVLHRLVRNWFRFQYQRGIVSWLTHGGLLAWYWGGMSFPYDIDQDVQMPVQELIRFAKNYNQTLVVEDLNEGFGRFFIDVNTFVPIREAGNKMNNIDARFIDVDTGLYIDITGLAKTKEPKPKRYLPLLGKESKTSIKALDAKEIYNCREPQFYHISEISPLRYSLYEGVPMLIPRDVKGTMEIEYSKKAVDYPYYDGHFYVKHLRLWIREAKLLSLLEDKKDELLTREGDVTKVNVDAMIDEIENLSDAQVLQLLDDEGIFKEFYLTHDVTMLHEREKAVGSPHTPKMDAEMKEKYANLVSTFTKQKAFRKPLFQYQQIERLEHQEKPKKKKKGKKTKQKAKDAQ</sequence>
<dbReference type="GO" id="GO:0016020">
    <property type="term" value="C:membrane"/>
    <property type="evidence" value="ECO:0007669"/>
    <property type="project" value="UniProtKB-SubCell"/>
</dbReference>
<feature type="transmembrane region" description="Helical" evidence="6">
    <location>
        <begin position="22"/>
        <end position="42"/>
    </location>
</feature>